<dbReference type="SUPFAM" id="SSF53167">
    <property type="entry name" value="Purine and uridine phosphorylases"/>
    <property type="match status" value="1"/>
</dbReference>
<feature type="compositionally biased region" description="Polar residues" evidence="1">
    <location>
        <begin position="1452"/>
        <end position="1465"/>
    </location>
</feature>
<dbReference type="Pfam" id="PF01048">
    <property type="entry name" value="PNP_UDP_1"/>
    <property type="match status" value="1"/>
</dbReference>
<dbReference type="Gene3D" id="3.40.50.1580">
    <property type="entry name" value="Nucleoside phosphorylase domain"/>
    <property type="match status" value="1"/>
</dbReference>
<evidence type="ECO:0000259" key="2">
    <source>
        <dbReference type="PROSITE" id="PS50011"/>
    </source>
</evidence>
<dbReference type="Proteomes" id="UP000544331">
    <property type="component" value="Unassembled WGS sequence"/>
</dbReference>
<dbReference type="SUPFAM" id="SSF56112">
    <property type="entry name" value="Protein kinase-like (PK-like)"/>
    <property type="match status" value="1"/>
</dbReference>
<dbReference type="InterPro" id="IPR011009">
    <property type="entry name" value="Kinase-like_dom_sf"/>
</dbReference>
<dbReference type="GO" id="GO:0004672">
    <property type="term" value="F:protein kinase activity"/>
    <property type="evidence" value="ECO:0007669"/>
    <property type="project" value="InterPro"/>
</dbReference>
<gene>
    <name evidence="3" type="ORF">FMUND_15325</name>
</gene>
<dbReference type="InterPro" id="IPR000845">
    <property type="entry name" value="Nucleoside_phosphorylase_d"/>
</dbReference>
<protein>
    <submittedName>
        <fullName evidence="3">Pfs domain-containing protein</fullName>
    </submittedName>
</protein>
<feature type="region of interest" description="Disordered" evidence="1">
    <location>
        <begin position="678"/>
        <end position="704"/>
    </location>
</feature>
<dbReference type="PANTHER" id="PTHR46082">
    <property type="entry name" value="ATP/GTP-BINDING PROTEIN-RELATED"/>
    <property type="match status" value="1"/>
</dbReference>
<dbReference type="GO" id="GO:0009116">
    <property type="term" value="P:nucleoside metabolic process"/>
    <property type="evidence" value="ECO:0007669"/>
    <property type="project" value="InterPro"/>
</dbReference>
<dbReference type="SMART" id="SM00220">
    <property type="entry name" value="S_TKc"/>
    <property type="match status" value="1"/>
</dbReference>
<feature type="compositionally biased region" description="Basic and acidic residues" evidence="1">
    <location>
        <begin position="520"/>
        <end position="533"/>
    </location>
</feature>
<feature type="region of interest" description="Disordered" evidence="1">
    <location>
        <begin position="1480"/>
        <end position="1499"/>
    </location>
</feature>
<feature type="compositionally biased region" description="Acidic residues" evidence="1">
    <location>
        <begin position="695"/>
        <end position="704"/>
    </location>
</feature>
<dbReference type="InterPro" id="IPR035994">
    <property type="entry name" value="Nucleoside_phosphorylase_sf"/>
</dbReference>
<dbReference type="InterPro" id="IPR001245">
    <property type="entry name" value="Ser-Thr/Tyr_kinase_cat_dom"/>
</dbReference>
<sequence length="1795" mass="202348">MECSSQEFHPKHILPFIEKGATQKDGHFSTVFEAVIHPSHQIGRGPLKPNIDQTRVALKELKSLSEPNYNVHESWLNEAKALFQIAELRHKHLISQATAFKQGERRFIVLEWADGGTLRDIWQKESHERSVLDGSKVMRVLEELSGIASALSKLHGTNTKIRTAKAISGDLVKKNPTSRSKTIFSQGHADRLTVPKIRFEGVSSDDDYDSIDTGQEQHWRHGDLKPDNILQFKDEKSPWLGTLKIADLGLAKQHAFATTQRLDPTQQKYTTSHYEAPEVITTMNPRVPRSRRYDIWSMGCIIFEYTIWLLYGYKEGLRSFYDEGKDIDAYRETLYFTADLSTRQAQVSDAARRWISHILEVDPECNRATPSVIKDLVMLVRDRLLVIDLPRENMSQDDINSCRASADDLERVLLKIKRTAIDDVHRGGPKAELSVIEFRFGLETIDFECEYIDGEPKVVAAVSAGRLASQHTLAEAYTAIEHNILSADHHQSLPSQDAISESFDANARIEESLHGQQSSDEVRSEITISHHSDSTPNNTAQRSDQLWSHENFDESATEYSTTSSTGVSRSYISRFADHLASHTRSMSVNKGTQDRVSEALPHLLKAFALQVGHQAQAPLNTAAMVFAHKYRSKIAEAFKSIRFHHDNEETVTLTESIGKGYYQQVNIDNWRNEVETGPAYEPYEERRPTSPELSIAEEEDEDDLTNSPLLMYENDILASKAFEWLLARLMKEFQLIPTEPNNMKRIGTEILSALPSHRSISRKTLPPTCSVRIDLDWNLSQFFERQQYPKVPHEVFDGVITLTGSCHDAQAATCAQYLLQTWPSTAQTLMQLFKDLLADDEGCPTMKTFSDGTTLKIRASSSTFIAEVNGEVATIAEIGEQLAWLGAAFRNSPEEKGFVYCTPEITIQKTGSSSTNAETKTSPEIVFKIQFTTERIEEEHDINGQCWHSLFMNPIIVKGYPIPQRDERNIGLEASLDILTGLARAHQVQHFDDMFCIKGYSTMLIPTKLYGDIQCWHLLHQKDGGRLSYFDYDLPNSESPGCPSNLERVRHVLGWCPKAESFPELYIPNCPSVSHSMLPKPSENGALARKSFSRGWSILKQSHYFLGAKDTPPSLAFSGYVQRLQYLEARFILLWDETDKRGWLINGASALLYAVESFLAQARTDSSSAAFMFERYGYDRPSTIHRPSALETLNDESYQNSPLYRETDSHTVLKTKIEEFCGILEYFIDLQDHITGNGSLHKKPRSDLEGWDFDDLVNNYGTLYPRVATLNSVGKGWTDFIRGIKAVTLVGRGFGDIIRPDMQMHQTCRRWATLPKERYYIATCVSDLKRVFKEHGLCHDGHIRLSDTLIWHSPTPGSEFCRCKELHRDSERYSCEPVQTCFPLSLSHLVQSRENKTLDNNEGALIFGNHSKFPWIWTNFGNPSKCQTNEFEAALRSVKERPIASTDSCISSTFSNSESEGQISSRARLEDSSVATSLDNHADRNRTHGAASWSPSVHSKQHTREYQHVGILCALSKELLAVRAMFDEDLGRTAHEDDSNFYVFGRIANHTIVATSLPNGEYGTTTAAVTANDMKRTYKPQVLLLVGIGGGVPSRKHDIRLGDVVVGQHIVQYDLGSETGESFKIKDQRLPGPPRSLMSAINSLLSNPHPKDNSLSPHLATISALEGMASYSYQGQDRDVLFQSCSACRSTTRRCDHVRQRDLRKDGEVMIHYGKIASGNRLVKNAVFRDQIAAQHDVMCFEMEAAGVANSIPCLVIRGISDYCDENKNDEWQEYAAATAAAYAKLLLTIWQCKR</sequence>
<evidence type="ECO:0000256" key="1">
    <source>
        <dbReference type="SAM" id="MobiDB-lite"/>
    </source>
</evidence>
<accession>A0A8H5XPT3</accession>
<dbReference type="GO" id="GO:0005524">
    <property type="term" value="F:ATP binding"/>
    <property type="evidence" value="ECO:0007669"/>
    <property type="project" value="InterPro"/>
</dbReference>
<dbReference type="Pfam" id="PF07714">
    <property type="entry name" value="PK_Tyr_Ser-Thr"/>
    <property type="match status" value="1"/>
</dbReference>
<dbReference type="InterPro" id="IPR000719">
    <property type="entry name" value="Prot_kinase_dom"/>
</dbReference>
<dbReference type="PROSITE" id="PS50011">
    <property type="entry name" value="PROTEIN_KINASE_DOM"/>
    <property type="match status" value="1"/>
</dbReference>
<comment type="caution">
    <text evidence="3">The sequence shown here is derived from an EMBL/GenBank/DDBJ whole genome shotgun (WGS) entry which is preliminary data.</text>
</comment>
<feature type="compositionally biased region" description="Polar residues" evidence="1">
    <location>
        <begin position="534"/>
        <end position="544"/>
    </location>
</feature>
<organism evidence="3 4">
    <name type="scientific">Fusarium mundagurra</name>
    <dbReference type="NCBI Taxonomy" id="1567541"/>
    <lineage>
        <taxon>Eukaryota</taxon>
        <taxon>Fungi</taxon>
        <taxon>Dikarya</taxon>
        <taxon>Ascomycota</taxon>
        <taxon>Pezizomycotina</taxon>
        <taxon>Sordariomycetes</taxon>
        <taxon>Hypocreomycetidae</taxon>
        <taxon>Hypocreales</taxon>
        <taxon>Nectriaceae</taxon>
        <taxon>Fusarium</taxon>
        <taxon>Fusarium fujikuroi species complex</taxon>
    </lineage>
</organism>
<feature type="region of interest" description="Disordered" evidence="1">
    <location>
        <begin position="512"/>
        <end position="544"/>
    </location>
</feature>
<feature type="region of interest" description="Disordered" evidence="1">
    <location>
        <begin position="1452"/>
        <end position="1474"/>
    </location>
</feature>
<proteinExistence type="predicted"/>
<evidence type="ECO:0000313" key="4">
    <source>
        <dbReference type="Proteomes" id="UP000544331"/>
    </source>
</evidence>
<name>A0A8H5XPT3_9HYPO</name>
<evidence type="ECO:0000313" key="3">
    <source>
        <dbReference type="EMBL" id="KAF5697672.1"/>
    </source>
</evidence>
<dbReference type="CDD" id="cd09008">
    <property type="entry name" value="MTAN"/>
    <property type="match status" value="1"/>
</dbReference>
<keyword evidence="4" id="KW-1185">Reference proteome</keyword>
<feature type="domain" description="Protein kinase" evidence="2">
    <location>
        <begin position="17"/>
        <end position="378"/>
    </location>
</feature>
<dbReference type="OrthoDB" id="1577640at2759"/>
<reference evidence="3 4" key="1">
    <citation type="submission" date="2020-05" db="EMBL/GenBank/DDBJ databases">
        <title>Identification and distribution of gene clusters putatively required for synthesis of sphingolipid metabolism inhibitors in phylogenetically diverse species of the filamentous fungus Fusarium.</title>
        <authorList>
            <person name="Kim H.-S."/>
            <person name="Busman M."/>
            <person name="Brown D.W."/>
            <person name="Divon H."/>
            <person name="Uhlig S."/>
            <person name="Proctor R.H."/>
        </authorList>
    </citation>
    <scope>NUCLEOTIDE SEQUENCE [LARGE SCALE GENOMIC DNA]</scope>
    <source>
        <strain evidence="3 4">NRRL 66235</strain>
    </source>
</reference>
<dbReference type="Pfam" id="PF00069">
    <property type="entry name" value="Pkinase"/>
    <property type="match status" value="1"/>
</dbReference>
<dbReference type="PANTHER" id="PTHR46082:SF6">
    <property type="entry name" value="AAA+ ATPASE DOMAIN-CONTAINING PROTEIN-RELATED"/>
    <property type="match status" value="1"/>
</dbReference>
<dbReference type="InterPro" id="IPR053137">
    <property type="entry name" value="NLR-like"/>
</dbReference>
<dbReference type="EMBL" id="JAAOAN010000989">
    <property type="protein sequence ID" value="KAF5697672.1"/>
    <property type="molecule type" value="Genomic_DNA"/>
</dbReference>
<dbReference type="Gene3D" id="1.10.510.10">
    <property type="entry name" value="Transferase(Phosphotransferase) domain 1"/>
    <property type="match status" value="2"/>
</dbReference>